<organism evidence="1 2">
    <name type="scientific">Triticum urartu</name>
    <name type="common">Red wild einkorn</name>
    <name type="synonym">Crithodium urartu</name>
    <dbReference type="NCBI Taxonomy" id="4572"/>
    <lineage>
        <taxon>Eukaryota</taxon>
        <taxon>Viridiplantae</taxon>
        <taxon>Streptophyta</taxon>
        <taxon>Embryophyta</taxon>
        <taxon>Tracheophyta</taxon>
        <taxon>Spermatophyta</taxon>
        <taxon>Magnoliopsida</taxon>
        <taxon>Liliopsida</taxon>
        <taxon>Poales</taxon>
        <taxon>Poaceae</taxon>
        <taxon>BOP clade</taxon>
        <taxon>Pooideae</taxon>
        <taxon>Triticodae</taxon>
        <taxon>Triticeae</taxon>
        <taxon>Triticinae</taxon>
        <taxon>Triticum</taxon>
    </lineage>
</organism>
<dbReference type="InterPro" id="IPR007658">
    <property type="entry name" value="DUF594"/>
</dbReference>
<reference evidence="2" key="1">
    <citation type="journal article" date="2013" name="Nature">
        <title>Draft genome of the wheat A-genome progenitor Triticum urartu.</title>
        <authorList>
            <person name="Ling H.Q."/>
            <person name="Zhao S."/>
            <person name="Liu D."/>
            <person name="Wang J."/>
            <person name="Sun H."/>
            <person name="Zhang C."/>
            <person name="Fan H."/>
            <person name="Li D."/>
            <person name="Dong L."/>
            <person name="Tao Y."/>
            <person name="Gao C."/>
            <person name="Wu H."/>
            <person name="Li Y."/>
            <person name="Cui Y."/>
            <person name="Guo X."/>
            <person name="Zheng S."/>
            <person name="Wang B."/>
            <person name="Yu K."/>
            <person name="Liang Q."/>
            <person name="Yang W."/>
            <person name="Lou X."/>
            <person name="Chen J."/>
            <person name="Feng M."/>
            <person name="Jian J."/>
            <person name="Zhang X."/>
            <person name="Luo G."/>
            <person name="Jiang Y."/>
            <person name="Liu J."/>
            <person name="Wang Z."/>
            <person name="Sha Y."/>
            <person name="Zhang B."/>
            <person name="Wu H."/>
            <person name="Tang D."/>
            <person name="Shen Q."/>
            <person name="Xue P."/>
            <person name="Zou S."/>
            <person name="Wang X."/>
            <person name="Liu X."/>
            <person name="Wang F."/>
            <person name="Yang Y."/>
            <person name="An X."/>
            <person name="Dong Z."/>
            <person name="Zhang K."/>
            <person name="Zhang X."/>
            <person name="Luo M.C."/>
            <person name="Dvorak J."/>
            <person name="Tong Y."/>
            <person name="Wang J."/>
            <person name="Yang H."/>
            <person name="Li Z."/>
            <person name="Wang D."/>
            <person name="Zhang A."/>
            <person name="Wang J."/>
        </authorList>
    </citation>
    <scope>NUCLEOTIDE SEQUENCE</scope>
    <source>
        <strain evidence="2">cv. G1812</strain>
    </source>
</reference>
<proteinExistence type="predicted"/>
<dbReference type="AlphaFoldDB" id="A0A8R7VH99"/>
<keyword evidence="2" id="KW-1185">Reference proteome</keyword>
<sequence length="159" mass="17882">MHSESDTSCIILTWHIATWYCERGTLGCGPRPDEGTELKIHLGVATKLSKYCAYLLVSAPKLLPGHEYDTSRVFDAVAGEAKRFLPYGRDKYQALKDYGEEESEATILQSGAKLGKQLAEIEDVTRRWKVLADFWSEMLLYIAPSDNVDEHIEQLTRGG</sequence>
<evidence type="ECO:0000313" key="2">
    <source>
        <dbReference type="Proteomes" id="UP000015106"/>
    </source>
</evidence>
<reference evidence="1" key="2">
    <citation type="submission" date="2022-06" db="UniProtKB">
        <authorList>
            <consortium name="EnsemblPlants"/>
        </authorList>
    </citation>
    <scope>IDENTIFICATION</scope>
</reference>
<dbReference type="Proteomes" id="UP000015106">
    <property type="component" value="Unassembled WGS sequence"/>
</dbReference>
<protein>
    <submittedName>
        <fullName evidence="1">Uncharacterized protein</fullName>
    </submittedName>
</protein>
<dbReference type="EnsemblPlants" id="TuG1812S0002282700.01.T01">
    <property type="protein sequence ID" value="TuG1812S0002282700.01.T01.s_cds18233"/>
    <property type="gene ID" value="TuG1812S0002282700.01"/>
</dbReference>
<dbReference type="PANTHER" id="PTHR31325">
    <property type="entry name" value="OS01G0798800 PROTEIN-RELATED"/>
    <property type="match status" value="1"/>
</dbReference>
<name>A0A8R7VH99_TRIUA</name>
<dbReference type="Pfam" id="PF04578">
    <property type="entry name" value="DUF594"/>
    <property type="match status" value="1"/>
</dbReference>
<accession>A0A8R7VH99</accession>
<evidence type="ECO:0000313" key="1">
    <source>
        <dbReference type="EnsemblPlants" id="TuG1812S0002282700.01.T01.s_cds18233"/>
    </source>
</evidence>
<dbReference type="Gramene" id="TuG1812S0002282700.01.T01">
    <property type="protein sequence ID" value="TuG1812S0002282700.01.T01.s_cds18233"/>
    <property type="gene ID" value="TuG1812S0002282700.01"/>
</dbReference>